<evidence type="ECO:0000256" key="3">
    <source>
        <dbReference type="ARBA" id="ARBA00022729"/>
    </source>
</evidence>
<organism evidence="7">
    <name type="scientific">Blattella germanica</name>
    <name type="common">German cockroach</name>
    <name type="synonym">Blatta germanica</name>
    <dbReference type="NCBI Taxonomy" id="6973"/>
    <lineage>
        <taxon>Eukaryota</taxon>
        <taxon>Metazoa</taxon>
        <taxon>Ecdysozoa</taxon>
        <taxon>Arthropoda</taxon>
        <taxon>Hexapoda</taxon>
        <taxon>Insecta</taxon>
        <taxon>Pterygota</taxon>
        <taxon>Neoptera</taxon>
        <taxon>Polyneoptera</taxon>
        <taxon>Dictyoptera</taxon>
        <taxon>Blattodea</taxon>
        <taxon>Blaberoidea</taxon>
        <taxon>Blattellidae</taxon>
        <taxon>Blattella</taxon>
    </lineage>
</organism>
<dbReference type="Gene3D" id="1.10.100.10">
    <property type="entry name" value="Insulin-like"/>
    <property type="match status" value="1"/>
</dbReference>
<accession>A0A445MQK3</accession>
<reference evidence="7" key="1">
    <citation type="submission" date="2018-02" db="EMBL/GenBank/DDBJ databases">
        <authorList>
            <person name="Maestro L. J."/>
        </authorList>
    </citation>
    <scope>NUCLEOTIDE SEQUENCE</scope>
    <source>
        <tissue evidence="7">Brain</tissue>
    </source>
</reference>
<keyword evidence="2" id="KW-0165">Cleavage on pair of basic residues</keyword>
<dbReference type="PIRSF" id="PIRSF018431">
    <property type="entry name" value="Molluscan_insulin_rel_peptide"/>
    <property type="match status" value="1"/>
</dbReference>
<evidence type="ECO:0000259" key="6">
    <source>
        <dbReference type="SMART" id="SM00078"/>
    </source>
</evidence>
<evidence type="ECO:0000313" key="7">
    <source>
        <dbReference type="EMBL" id="SPC71616.1"/>
    </source>
</evidence>
<feature type="domain" description="Insulin-like" evidence="6">
    <location>
        <begin position="35"/>
        <end position="138"/>
    </location>
</feature>
<protein>
    <submittedName>
        <fullName evidence="7">ILP3</fullName>
    </submittedName>
</protein>
<evidence type="ECO:0000256" key="1">
    <source>
        <dbReference type="ARBA" id="ARBA00011207"/>
    </source>
</evidence>
<proteinExistence type="evidence at transcript level"/>
<dbReference type="SMART" id="SM00078">
    <property type="entry name" value="IlGF"/>
    <property type="match status" value="1"/>
</dbReference>
<name>A0A445MQK3_BLAGE</name>
<dbReference type="InterPro" id="IPR016179">
    <property type="entry name" value="Insulin-like"/>
</dbReference>
<comment type="subunit">
    <text evidence="1">Heterodimer of a B chain and an A chain linked by two disulfide bonds.</text>
</comment>
<dbReference type="PANTHER" id="PTHR13647:SF4">
    <property type="entry name" value="INSULIN-LIKE PEPTIDE 1-RELATED"/>
    <property type="match status" value="1"/>
</dbReference>
<keyword evidence="3 5" id="KW-0732">Signal</keyword>
<dbReference type="PANTHER" id="PTHR13647">
    <property type="entry name" value="INSULIN-LIKE PEPTIDE 2-RELATED"/>
    <property type="match status" value="1"/>
</dbReference>
<dbReference type="GO" id="GO:0005576">
    <property type="term" value="C:extracellular region"/>
    <property type="evidence" value="ECO:0007669"/>
    <property type="project" value="InterPro"/>
</dbReference>
<dbReference type="AlphaFoldDB" id="A0A445MQK3"/>
<evidence type="ECO:0000256" key="5">
    <source>
        <dbReference type="SAM" id="SignalP"/>
    </source>
</evidence>
<feature type="chain" id="PRO_5019563672" evidence="5">
    <location>
        <begin position="22"/>
        <end position="140"/>
    </location>
</feature>
<dbReference type="EMBL" id="LT984755">
    <property type="protein sequence ID" value="SPC71616.1"/>
    <property type="molecule type" value="mRNA"/>
</dbReference>
<evidence type="ECO:0000256" key="4">
    <source>
        <dbReference type="ARBA" id="ARBA00023157"/>
    </source>
</evidence>
<dbReference type="Pfam" id="PF00049">
    <property type="entry name" value="Insulin"/>
    <property type="match status" value="1"/>
</dbReference>
<evidence type="ECO:0000256" key="2">
    <source>
        <dbReference type="ARBA" id="ARBA00022685"/>
    </source>
</evidence>
<keyword evidence="4" id="KW-1015">Disulfide bond</keyword>
<dbReference type="SUPFAM" id="SSF56994">
    <property type="entry name" value="Insulin-like"/>
    <property type="match status" value="1"/>
</dbReference>
<sequence>MWKVFLKLVVLMTICFSLSESQSDLIEFMEKRQSKRYCGNKLVDMVRLVCSSVYYTPSPKSTTTTTTTQIPSLDKKSDDAGDDFWMQRLIQESEDQYYMFPFQSEARAHNILKRYPRGIANECCIYKGCTIEELMSYCGK</sequence>
<dbReference type="InterPro" id="IPR036438">
    <property type="entry name" value="Insulin-like_sf"/>
</dbReference>
<gene>
    <name evidence="7" type="primary">Insulin-like Peptide 3</name>
</gene>
<feature type="signal peptide" evidence="5">
    <location>
        <begin position="1"/>
        <end position="21"/>
    </location>
</feature>
<dbReference type="GO" id="GO:0005179">
    <property type="term" value="F:hormone activity"/>
    <property type="evidence" value="ECO:0007669"/>
    <property type="project" value="InterPro"/>
</dbReference>